<proteinExistence type="inferred from homology"/>
<comment type="similarity">
    <text evidence="2 3">Belongs to the DegT/DnrJ/EryC1 family.</text>
</comment>
<evidence type="ECO:0000313" key="4">
    <source>
        <dbReference type="EMBL" id="MFA9477062.1"/>
    </source>
</evidence>
<reference evidence="4 5" key="1">
    <citation type="submission" date="2024-08" db="EMBL/GenBank/DDBJ databases">
        <title>Whole-genome sequencing of halo(alkali)philic microorganisms from hypersaline lakes.</title>
        <authorList>
            <person name="Sorokin D.Y."/>
            <person name="Merkel A.Y."/>
            <person name="Messina E."/>
            <person name="Yakimov M."/>
        </authorList>
    </citation>
    <scope>NUCLEOTIDE SEQUENCE [LARGE SCALE GENOMIC DNA]</scope>
    <source>
        <strain evidence="4 5">AB-hyl4</strain>
    </source>
</reference>
<dbReference type="PIRSF" id="PIRSF000390">
    <property type="entry name" value="PLP_StrS"/>
    <property type="match status" value="1"/>
</dbReference>
<dbReference type="InterPro" id="IPR000653">
    <property type="entry name" value="DegT/StrS_aminotransferase"/>
</dbReference>
<dbReference type="Proteomes" id="UP001575105">
    <property type="component" value="Unassembled WGS sequence"/>
</dbReference>
<dbReference type="EMBL" id="JBGUBD010000001">
    <property type="protein sequence ID" value="MFA9477062.1"/>
    <property type="molecule type" value="Genomic_DNA"/>
</dbReference>
<dbReference type="Gene3D" id="3.90.1150.10">
    <property type="entry name" value="Aspartate Aminotransferase, domain 1"/>
    <property type="match status" value="1"/>
</dbReference>
<accession>A0ABV4U0D1</accession>
<evidence type="ECO:0000256" key="3">
    <source>
        <dbReference type="RuleBase" id="RU004508"/>
    </source>
</evidence>
<keyword evidence="5" id="KW-1185">Reference proteome</keyword>
<gene>
    <name evidence="4" type="ORF">ACERK3_02020</name>
</gene>
<evidence type="ECO:0000256" key="2">
    <source>
        <dbReference type="ARBA" id="ARBA00037999"/>
    </source>
</evidence>
<keyword evidence="4" id="KW-0032">Aminotransferase</keyword>
<keyword evidence="4" id="KW-0808">Transferase</keyword>
<sequence>MAVPLIDLADQHELLREPLEAAFAEVLASGQFILGPYVEKFERELAEYCQVEHAIGVSSGTDALLVALMALDIGPGDEVITTPFTFFATAGCISRVGAKPVFVDIVPRTYNLDVEQIEGALTRQTKAIIPVHLFGLPANMGPINDLAKANNLAVIEDAAQALGARYDDKPVGSIGDVGCFSFYPTKSVPALGDGGAVVTNDAKLADKIRMLRVHGSDRGYHFPLIGGNFRLDAIQAAVLSIKLKHLNGWVERRREIADRYGRKFEDLAMTTPFEPDVRFHAYNQYTVRVRGGQREAVRHHLDACGIGTRVYYPEPVHLQPCYTDLNYRPGNLPAAEAACEEVLSLPIYPEMTNAQQDEVVAAVREFFKAE</sequence>
<name>A0ABV4U0D1_9BACT</name>
<dbReference type="InterPro" id="IPR015421">
    <property type="entry name" value="PyrdxlP-dep_Trfase_major"/>
</dbReference>
<evidence type="ECO:0000256" key="1">
    <source>
        <dbReference type="ARBA" id="ARBA00022898"/>
    </source>
</evidence>
<organism evidence="4 5">
    <name type="scientific">Natronomicrosphaera hydrolytica</name>
    <dbReference type="NCBI Taxonomy" id="3242702"/>
    <lineage>
        <taxon>Bacteria</taxon>
        <taxon>Pseudomonadati</taxon>
        <taxon>Planctomycetota</taxon>
        <taxon>Phycisphaerae</taxon>
        <taxon>Phycisphaerales</taxon>
        <taxon>Phycisphaeraceae</taxon>
        <taxon>Natronomicrosphaera</taxon>
    </lineage>
</organism>
<dbReference type="CDD" id="cd00616">
    <property type="entry name" value="AHBA_syn"/>
    <property type="match status" value="1"/>
</dbReference>
<dbReference type="SUPFAM" id="SSF53383">
    <property type="entry name" value="PLP-dependent transferases"/>
    <property type="match status" value="1"/>
</dbReference>
<evidence type="ECO:0000313" key="5">
    <source>
        <dbReference type="Proteomes" id="UP001575105"/>
    </source>
</evidence>
<dbReference type="InterPro" id="IPR015422">
    <property type="entry name" value="PyrdxlP-dep_Trfase_small"/>
</dbReference>
<dbReference type="PANTHER" id="PTHR30244">
    <property type="entry name" value="TRANSAMINASE"/>
    <property type="match status" value="1"/>
</dbReference>
<dbReference type="RefSeq" id="WP_425343984.1">
    <property type="nucleotide sequence ID" value="NZ_JBGUBD010000001.1"/>
</dbReference>
<dbReference type="GO" id="GO:0008483">
    <property type="term" value="F:transaminase activity"/>
    <property type="evidence" value="ECO:0007669"/>
    <property type="project" value="UniProtKB-KW"/>
</dbReference>
<dbReference type="PANTHER" id="PTHR30244:SF36">
    <property type="entry name" value="3-OXO-GLUCOSE-6-PHOSPHATE:GLUTAMATE AMINOTRANSFERASE"/>
    <property type="match status" value="1"/>
</dbReference>
<dbReference type="Gene3D" id="3.40.640.10">
    <property type="entry name" value="Type I PLP-dependent aspartate aminotransferase-like (Major domain)"/>
    <property type="match status" value="1"/>
</dbReference>
<dbReference type="InterPro" id="IPR015424">
    <property type="entry name" value="PyrdxlP-dep_Trfase"/>
</dbReference>
<comment type="caution">
    <text evidence="4">The sequence shown here is derived from an EMBL/GenBank/DDBJ whole genome shotgun (WGS) entry which is preliminary data.</text>
</comment>
<keyword evidence="1 3" id="KW-0663">Pyridoxal phosphate</keyword>
<protein>
    <submittedName>
        <fullName evidence="4">DegT/DnrJ/EryC1/StrS family aminotransferase</fullName>
    </submittedName>
</protein>
<dbReference type="Pfam" id="PF01041">
    <property type="entry name" value="DegT_DnrJ_EryC1"/>
    <property type="match status" value="1"/>
</dbReference>